<feature type="transmembrane region" description="Helical" evidence="1">
    <location>
        <begin position="660"/>
        <end position="678"/>
    </location>
</feature>
<dbReference type="EMBL" id="MN738947">
    <property type="protein sequence ID" value="QHT32750.1"/>
    <property type="molecule type" value="Genomic_DNA"/>
</dbReference>
<dbReference type="AlphaFoldDB" id="A0A6C0EWX6"/>
<dbReference type="Gene3D" id="2.60.120.260">
    <property type="entry name" value="Galactose-binding domain-like"/>
    <property type="match status" value="1"/>
</dbReference>
<evidence type="ECO:0000256" key="1">
    <source>
        <dbReference type="SAM" id="Phobius"/>
    </source>
</evidence>
<proteinExistence type="predicted"/>
<reference evidence="2" key="1">
    <citation type="journal article" date="2020" name="Nature">
        <title>Giant virus diversity and host interactions through global metagenomics.</title>
        <authorList>
            <person name="Schulz F."/>
            <person name="Roux S."/>
            <person name="Paez-Espino D."/>
            <person name="Jungbluth S."/>
            <person name="Walsh D.A."/>
            <person name="Denef V.J."/>
            <person name="McMahon K.D."/>
            <person name="Konstantinidis K.T."/>
            <person name="Eloe-Fadrosh E.A."/>
            <person name="Kyrpides N.C."/>
            <person name="Woyke T."/>
        </authorList>
    </citation>
    <scope>NUCLEOTIDE SEQUENCE</scope>
    <source>
        <strain evidence="2">GVMAG-M-3300009161-30</strain>
    </source>
</reference>
<protein>
    <submittedName>
        <fullName evidence="2">Uncharacterized protein</fullName>
    </submittedName>
</protein>
<keyword evidence="1" id="KW-0472">Membrane</keyword>
<accession>A0A6C0EWX6</accession>
<keyword evidence="1" id="KW-1133">Transmembrane helix</keyword>
<organism evidence="2">
    <name type="scientific">viral metagenome</name>
    <dbReference type="NCBI Taxonomy" id="1070528"/>
    <lineage>
        <taxon>unclassified sequences</taxon>
        <taxon>metagenomes</taxon>
        <taxon>organismal metagenomes</taxon>
    </lineage>
</organism>
<sequence>MTSELSTNGLSATLRQGLQFKTYQNKIITATKNSNTYTQLEKSSNSAKEGFTNISSRQSNDAVQQTEQVLSASHISQNEISELENLQTTFNSLLEQFQSAQSQLRFTTKKYVDVTNQPANLQGKLTNVRVNSVLNDANILSYLGEWNDKSDAPAMDVILDKRLTFNECKQAAMDTGKRYFGLENQGVGEEEEFATCSTSNDLTAAQKYGKYKPLCSLGSDQNMYASNDSTIAFYSNGQFGGYYGCFKDSVDPNKKAMIASGPNMASYTPVNVCGPMGMGPWGNFGSGSIDTNGASWIWYTPNAQNDAPNNLGAPMTLIYNFIYNGSTYVNANVNGACDNKASVYLNGQLIGNIENGWSDAKVPSFPITIAPGNNYISAAVENAGGPAGFILSVQDPQKNFLFSTNADWKYTNISPTLLIPNGHNYSYNSCKKYSEDAGYGLFGLQNGGEGSSTCFVGNDYNDATRYGVSTGANYLSADSTNRVARAFGTSSVNAIYELDKVGNPADLNKIGYIDYDGELSEYPADMIGADMSIKNNASCSKKIENIDSFQWGNYPNSGSKMTPGTQCGLSKVIAPDNQSLDQIRSRLVDVAEKLVQKITYLETMNIDLNNQMGIDKNVLKQNLQQYKDVVTKYKKSFDMTNINGIMADSDIVVLKENYTYVFWTILAISVVIIAMNLLRNR</sequence>
<keyword evidence="1" id="KW-0812">Transmembrane</keyword>
<evidence type="ECO:0000313" key="2">
    <source>
        <dbReference type="EMBL" id="QHT32750.1"/>
    </source>
</evidence>
<name>A0A6C0EWX6_9ZZZZ</name>